<evidence type="ECO:0000256" key="5">
    <source>
        <dbReference type="ARBA" id="ARBA00022989"/>
    </source>
</evidence>
<keyword evidence="4" id="KW-0812">Transmembrane</keyword>
<comment type="subcellular location">
    <subcellularLocation>
        <location evidence="1">Cell membrane</location>
    </subcellularLocation>
</comment>
<proteinExistence type="inferred from homology"/>
<sequence length="124" mass="12797">MLVGLLLGALAARIPWTTTEARPAAGVGTAAPPEVLFEVTGGAARVLVTWGSEDQLTRQNGVVLPWSATGRSRERATYVLTAQGASDVGDRITCRVTVQGVVVAEQTSSEESTNVACVGAVDDS</sequence>
<evidence type="ECO:0000256" key="1">
    <source>
        <dbReference type="ARBA" id="ARBA00004236"/>
    </source>
</evidence>
<gene>
    <name evidence="7" type="ORF">EV188_104673</name>
</gene>
<evidence type="ECO:0000256" key="3">
    <source>
        <dbReference type="ARBA" id="ARBA00022475"/>
    </source>
</evidence>
<comment type="similarity">
    <text evidence="2">Belongs to the MmpS family.</text>
</comment>
<evidence type="ECO:0000256" key="6">
    <source>
        <dbReference type="ARBA" id="ARBA00023136"/>
    </source>
</evidence>
<dbReference type="InterPro" id="IPR008693">
    <property type="entry name" value="MmpS"/>
</dbReference>
<evidence type="ECO:0000256" key="4">
    <source>
        <dbReference type="ARBA" id="ARBA00022692"/>
    </source>
</evidence>
<organism evidence="7 8">
    <name type="scientific">Actinomycetospora succinea</name>
    <dbReference type="NCBI Taxonomy" id="663603"/>
    <lineage>
        <taxon>Bacteria</taxon>
        <taxon>Bacillati</taxon>
        <taxon>Actinomycetota</taxon>
        <taxon>Actinomycetes</taxon>
        <taxon>Pseudonocardiales</taxon>
        <taxon>Pseudonocardiaceae</taxon>
        <taxon>Actinomycetospora</taxon>
    </lineage>
</organism>
<name>A0A4R6VDV7_9PSEU</name>
<dbReference type="RefSeq" id="WP_166659951.1">
    <property type="nucleotide sequence ID" value="NZ_SNYO01000004.1"/>
</dbReference>
<evidence type="ECO:0000313" key="8">
    <source>
        <dbReference type="Proteomes" id="UP000295705"/>
    </source>
</evidence>
<protein>
    <submittedName>
        <fullName evidence="7">MmpS family membrane protein</fullName>
    </submittedName>
</protein>
<dbReference type="Proteomes" id="UP000295705">
    <property type="component" value="Unassembled WGS sequence"/>
</dbReference>
<evidence type="ECO:0000313" key="7">
    <source>
        <dbReference type="EMBL" id="TDQ58924.1"/>
    </source>
</evidence>
<dbReference type="EMBL" id="SNYO01000004">
    <property type="protein sequence ID" value="TDQ58924.1"/>
    <property type="molecule type" value="Genomic_DNA"/>
</dbReference>
<evidence type="ECO:0000256" key="2">
    <source>
        <dbReference type="ARBA" id="ARBA00007531"/>
    </source>
</evidence>
<keyword evidence="3" id="KW-1003">Cell membrane</keyword>
<accession>A0A4R6VDV7</accession>
<dbReference type="Gene3D" id="2.60.40.2880">
    <property type="entry name" value="MmpS1-5, C-terminal soluble domain"/>
    <property type="match status" value="1"/>
</dbReference>
<reference evidence="7 8" key="1">
    <citation type="submission" date="2019-03" db="EMBL/GenBank/DDBJ databases">
        <title>Genomic Encyclopedia of Type Strains, Phase IV (KMG-IV): sequencing the most valuable type-strain genomes for metagenomic binning, comparative biology and taxonomic classification.</title>
        <authorList>
            <person name="Goeker M."/>
        </authorList>
    </citation>
    <scope>NUCLEOTIDE SEQUENCE [LARGE SCALE GENOMIC DNA]</scope>
    <source>
        <strain evidence="7 8">DSM 45775</strain>
    </source>
</reference>
<dbReference type="GO" id="GO:0005886">
    <property type="term" value="C:plasma membrane"/>
    <property type="evidence" value="ECO:0007669"/>
    <property type="project" value="UniProtKB-SubCell"/>
</dbReference>
<comment type="caution">
    <text evidence="7">The sequence shown here is derived from an EMBL/GenBank/DDBJ whole genome shotgun (WGS) entry which is preliminary data.</text>
</comment>
<dbReference type="InterPro" id="IPR038468">
    <property type="entry name" value="MmpS_C"/>
</dbReference>
<keyword evidence="8" id="KW-1185">Reference proteome</keyword>
<keyword evidence="6" id="KW-0472">Membrane</keyword>
<dbReference type="Pfam" id="PF05423">
    <property type="entry name" value="Mycobact_memb"/>
    <property type="match status" value="1"/>
</dbReference>
<keyword evidence="5" id="KW-1133">Transmembrane helix</keyword>
<dbReference type="AlphaFoldDB" id="A0A4R6VDV7"/>